<reference evidence="1 2" key="1">
    <citation type="submission" date="2019-05" db="EMBL/GenBank/DDBJ databases">
        <title>Emergence of the Ug99 lineage of the wheat stem rust pathogen through somatic hybridization.</title>
        <authorList>
            <person name="Li F."/>
            <person name="Upadhyaya N.M."/>
            <person name="Sperschneider J."/>
            <person name="Matny O."/>
            <person name="Nguyen-Phuc H."/>
            <person name="Mago R."/>
            <person name="Raley C."/>
            <person name="Miller M.E."/>
            <person name="Silverstein K.A.T."/>
            <person name="Henningsen E."/>
            <person name="Hirsch C.D."/>
            <person name="Visser B."/>
            <person name="Pretorius Z.A."/>
            <person name="Steffenson B.J."/>
            <person name="Schwessinger B."/>
            <person name="Dodds P.N."/>
            <person name="Figueroa M."/>
        </authorList>
    </citation>
    <scope>NUCLEOTIDE SEQUENCE [LARGE SCALE GENOMIC DNA]</scope>
    <source>
        <strain evidence="1">21-0</strain>
    </source>
</reference>
<organism evidence="1 2">
    <name type="scientific">Puccinia graminis f. sp. tritici</name>
    <dbReference type="NCBI Taxonomy" id="56615"/>
    <lineage>
        <taxon>Eukaryota</taxon>
        <taxon>Fungi</taxon>
        <taxon>Dikarya</taxon>
        <taxon>Basidiomycota</taxon>
        <taxon>Pucciniomycotina</taxon>
        <taxon>Pucciniomycetes</taxon>
        <taxon>Pucciniales</taxon>
        <taxon>Pucciniaceae</taxon>
        <taxon>Puccinia</taxon>
    </lineage>
</organism>
<dbReference type="Proteomes" id="UP000324748">
    <property type="component" value="Unassembled WGS sequence"/>
</dbReference>
<keyword evidence="2" id="KW-1185">Reference proteome</keyword>
<comment type="caution">
    <text evidence="1">The sequence shown here is derived from an EMBL/GenBank/DDBJ whole genome shotgun (WGS) entry which is preliminary data.</text>
</comment>
<sequence>MSPNTVYQNWIDLRSNPDLSSDQDWLEQSNLSRVGTWYCISTTTTHPTTLLPTEQHPTNTTTTLSH</sequence>
<dbReference type="AlphaFoldDB" id="A0A5B0NDI6"/>
<evidence type="ECO:0000313" key="2">
    <source>
        <dbReference type="Proteomes" id="UP000324748"/>
    </source>
</evidence>
<gene>
    <name evidence="1" type="ORF">PGT21_013628</name>
</gene>
<name>A0A5B0NDI6_PUCGR</name>
<protein>
    <submittedName>
        <fullName evidence="1">Uncharacterized protein</fullName>
    </submittedName>
</protein>
<evidence type="ECO:0000313" key="1">
    <source>
        <dbReference type="EMBL" id="KAA1086856.1"/>
    </source>
</evidence>
<accession>A0A5B0NDI6</accession>
<dbReference type="EMBL" id="VSWC01000105">
    <property type="protein sequence ID" value="KAA1086856.1"/>
    <property type="molecule type" value="Genomic_DNA"/>
</dbReference>
<proteinExistence type="predicted"/>